<dbReference type="InterPro" id="IPR019405">
    <property type="entry name" value="Lactonase_7-beta_prop"/>
</dbReference>
<feature type="compositionally biased region" description="Pro residues" evidence="1">
    <location>
        <begin position="496"/>
        <end position="510"/>
    </location>
</feature>
<dbReference type="PANTHER" id="PTHR47197">
    <property type="entry name" value="PROTEIN NIRF"/>
    <property type="match status" value="1"/>
</dbReference>
<feature type="compositionally biased region" description="Basic and acidic residues" evidence="1">
    <location>
        <begin position="733"/>
        <end position="747"/>
    </location>
</feature>
<dbReference type="InterPro" id="IPR015943">
    <property type="entry name" value="WD40/YVTN_repeat-like_dom_sf"/>
</dbReference>
<dbReference type="NCBIfam" id="TIGR02276">
    <property type="entry name" value="beta_rpt_yvtn"/>
    <property type="match status" value="2"/>
</dbReference>
<protein>
    <recommendedName>
        <fullName evidence="4">40-residue YVTN family beta-propeller repeat-containing protein</fullName>
    </recommendedName>
</protein>
<feature type="compositionally biased region" description="Gly residues" evidence="1">
    <location>
        <begin position="941"/>
        <end position="957"/>
    </location>
</feature>
<feature type="compositionally biased region" description="Low complexity" evidence="1">
    <location>
        <begin position="987"/>
        <end position="996"/>
    </location>
</feature>
<dbReference type="InterPro" id="IPR011045">
    <property type="entry name" value="N2O_reductase_N"/>
</dbReference>
<feature type="compositionally biased region" description="Low complexity" evidence="1">
    <location>
        <begin position="666"/>
        <end position="675"/>
    </location>
</feature>
<feature type="compositionally biased region" description="Pro residues" evidence="1">
    <location>
        <begin position="430"/>
        <end position="446"/>
    </location>
</feature>
<feature type="compositionally biased region" description="Pro residues" evidence="1">
    <location>
        <begin position="777"/>
        <end position="789"/>
    </location>
</feature>
<gene>
    <name evidence="2" type="ORF">Asi03nite_49410</name>
</gene>
<dbReference type="SUPFAM" id="SSF50974">
    <property type="entry name" value="Nitrous oxide reductase, N-terminal domain"/>
    <property type="match status" value="2"/>
</dbReference>
<feature type="compositionally biased region" description="Low complexity" evidence="1">
    <location>
        <begin position="546"/>
        <end position="556"/>
    </location>
</feature>
<dbReference type="Proteomes" id="UP000629619">
    <property type="component" value="Unassembled WGS sequence"/>
</dbReference>
<feature type="region of interest" description="Disordered" evidence="1">
    <location>
        <begin position="1079"/>
        <end position="1105"/>
    </location>
</feature>
<feature type="compositionally biased region" description="Polar residues" evidence="1">
    <location>
        <begin position="831"/>
        <end position="846"/>
    </location>
</feature>
<reference evidence="2" key="1">
    <citation type="submission" date="2021-01" db="EMBL/GenBank/DDBJ databases">
        <title>Whole genome shotgun sequence of Actinoplanes siamensis NBRC 109076.</title>
        <authorList>
            <person name="Komaki H."/>
            <person name="Tamura T."/>
        </authorList>
    </citation>
    <scope>NUCLEOTIDE SEQUENCE</scope>
    <source>
        <strain evidence="2">NBRC 109076</strain>
    </source>
</reference>
<feature type="compositionally biased region" description="Gly residues" evidence="1">
    <location>
        <begin position="997"/>
        <end position="1006"/>
    </location>
</feature>
<evidence type="ECO:0008006" key="4">
    <source>
        <dbReference type="Google" id="ProtNLM"/>
    </source>
</evidence>
<evidence type="ECO:0000313" key="3">
    <source>
        <dbReference type="Proteomes" id="UP000629619"/>
    </source>
</evidence>
<feature type="compositionally biased region" description="Basic and acidic residues" evidence="1">
    <location>
        <begin position="847"/>
        <end position="877"/>
    </location>
</feature>
<feature type="compositionally biased region" description="Low complexity" evidence="1">
    <location>
        <begin position="563"/>
        <end position="602"/>
    </location>
</feature>
<feature type="compositionally biased region" description="Polar residues" evidence="1">
    <location>
        <begin position="805"/>
        <end position="817"/>
    </location>
</feature>
<dbReference type="InterPro" id="IPR051200">
    <property type="entry name" value="Host-pathogen_enzymatic-act"/>
</dbReference>
<dbReference type="PANTHER" id="PTHR47197:SF3">
    <property type="entry name" value="DIHYDRO-HEME D1 DEHYDROGENASE"/>
    <property type="match status" value="1"/>
</dbReference>
<accession>A0A919TMM3</accession>
<dbReference type="Pfam" id="PF10282">
    <property type="entry name" value="Lactonase"/>
    <property type="match status" value="1"/>
</dbReference>
<comment type="caution">
    <text evidence="2">The sequence shown here is derived from an EMBL/GenBank/DDBJ whole genome shotgun (WGS) entry which is preliminary data.</text>
</comment>
<name>A0A919TMM3_9ACTN</name>
<dbReference type="EMBL" id="BOMW01000049">
    <property type="protein sequence ID" value="GIF07403.1"/>
    <property type="molecule type" value="Genomic_DNA"/>
</dbReference>
<sequence>MSGRRLAVVVTVEHHDDTVLRRYAVPSADVRSLAAALGDPGLGGFDVEFLQDPETWDVYQRLQALCDGRTGADTLLVYFRGILLTGPGGGLYLATPDTVMQRPADTAVDVTRLDALIHRSQAGQVMIILDGRTGGPVDAGAYFPAARAAEARSRVVITAAARPEPPTFAGLLADGIRGGAADRDRDGYTGIDEVLDHLRQRDPTVRHWVFGSGRQPYISRVRKPGSDQMAAIAELAAAAAGADLQQAAQARATLGRMATGNDRVAAAASAALRRTSLRLAEPAVDFGRVSPGTRQLTVRVQLIGPPLIASSQVTTSGDGVHAKLDGDHLRISWFPTVGRLAGTVTVEGPAGAARLPVTGEVSDDYVDAAPSPAAPPPLPSSPQPPPSQPSWPQPSPPPPASAQPSSPQLTPPRVLPAPPPRWYSGNDAQPPVPAPPAASPDQPGPGSPTGSPHDVRQDSPAAGRHVWPGAPTGPQPHWPGVQPGQPTSGAPTGSWPAPPQLSTPVDPWPDAPASGVPASVPPVPWPGTFETGGSGPSAAVPGIIRPGATTPAATAPGAGGPGAASPGATAPGADGPDSAGPGASPWQPAQAAAAPAQRGQPPQVAPAPPAPGEEPTVQTPHGPWSGAPQRPGATPGSPPAEDPSPPSGAWWLPSPEAGRPAPPAVAPDQQADQPATEPGQRIPEPAIPVEQQTAAPATSVGQRTADPATPAEQRTPGDPDMGEHSAAAAEGEADPRTAKDVEVRDEPPAGTGVQTASIWPGSPAEPSTRAESLGPWPTSPIPAAAPTPGPVASTDEASGAGHPQPASSADSSTNQEGTAAPGGFVGGWLATQVSASRQRSANQQDQGSRHDHESEQDGGEQRDPGDQHDRGDPHDRGAQPGPGGRSALPWEAGSAAAATGGWPTPPTGSDAAATAGTSDTAELAGATGQAGWTMPDNRTAGTGGAGLAGTPGAGGWPGAATGQDGWPGAVAEPSGWPGPAPDAGDRPSSGGPVIAPGGPGGGGNAASGGVANPAWPTSPAGWPASPSWGQPPGGNSPTAYATNPPGNRRRLRVAGILLLALILAAAGYLGIRYTSGKGKSDAGTAPAVTQSRAQPGNPGTAASAIPTEPTAAIPASLAVPVVVDTIEGVGREPEGVAVSPDSRTVYVADQGARQVFFIDAGSGKATPLAVPNTPRFLALSRDGARLYVSMFEDDFSANAMAVIDTASRSVITSVKTGPRPFEPAVAPDGRVWLPIHNGARVEIYDGATLARRSQISVPPNPHWIDFTPDGTRAFTSDHESNKMSVIDTRTLKVLANLSVGRSPHSVAVTPDGRTVVVTNYDVNTVESYDTRTLKLTRRYQVGKLPQAVIVSPDGVHAYVVNEGSDTLSVLDLQTRKVTATIEVGDSPRVVALSRDGLRLFVTAGRDGAVTVLRAAEG</sequence>
<proteinExistence type="predicted"/>
<feature type="region of interest" description="Disordered" evidence="1">
    <location>
        <begin position="363"/>
        <end position="1044"/>
    </location>
</feature>
<feature type="compositionally biased region" description="Pro residues" evidence="1">
    <location>
        <begin position="636"/>
        <end position="646"/>
    </location>
</feature>
<feature type="compositionally biased region" description="Low complexity" evidence="1">
    <location>
        <begin position="889"/>
        <end position="921"/>
    </location>
</feature>
<dbReference type="Gene3D" id="2.130.10.10">
    <property type="entry name" value="YVTN repeat-like/Quinoprotein amine dehydrogenase"/>
    <property type="match status" value="2"/>
</dbReference>
<feature type="compositionally biased region" description="Pro residues" evidence="1">
    <location>
        <begin position="603"/>
        <end position="612"/>
    </location>
</feature>
<dbReference type="InterPro" id="IPR011964">
    <property type="entry name" value="YVTN_b-propeller_repeat"/>
</dbReference>
<feature type="compositionally biased region" description="Polar residues" evidence="1">
    <location>
        <begin position="1033"/>
        <end position="1044"/>
    </location>
</feature>
<evidence type="ECO:0000313" key="2">
    <source>
        <dbReference type="EMBL" id="GIF07403.1"/>
    </source>
</evidence>
<feature type="compositionally biased region" description="Pro residues" evidence="1">
    <location>
        <begin position="372"/>
        <end position="401"/>
    </location>
</feature>
<organism evidence="2 3">
    <name type="scientific">Actinoplanes siamensis</name>
    <dbReference type="NCBI Taxonomy" id="1223317"/>
    <lineage>
        <taxon>Bacteria</taxon>
        <taxon>Bacillati</taxon>
        <taxon>Actinomycetota</taxon>
        <taxon>Actinomycetes</taxon>
        <taxon>Micromonosporales</taxon>
        <taxon>Micromonosporaceae</taxon>
        <taxon>Actinoplanes</taxon>
    </lineage>
</organism>
<feature type="compositionally biased region" description="Polar residues" evidence="1">
    <location>
        <begin position="690"/>
        <end position="702"/>
    </location>
</feature>
<dbReference type="RefSeq" id="WP_203682805.1">
    <property type="nucleotide sequence ID" value="NZ_BOMW01000049.1"/>
</dbReference>
<evidence type="ECO:0000256" key="1">
    <source>
        <dbReference type="SAM" id="MobiDB-lite"/>
    </source>
</evidence>
<keyword evidence="3" id="KW-1185">Reference proteome</keyword>
<feature type="compositionally biased region" description="Pro residues" evidence="1">
    <location>
        <begin position="409"/>
        <end position="421"/>
    </location>
</feature>